<dbReference type="InterPro" id="IPR049748">
    <property type="entry name" value="HPE1-like_N_CxxC"/>
</dbReference>
<accession>A0A109JPT2</accession>
<dbReference type="RefSeq" id="WP_025661911.1">
    <property type="nucleotide sequence ID" value="NZ_LNCD01000070.1"/>
</dbReference>
<dbReference type="NCBIfam" id="NF041110">
    <property type="entry name" value="HPE1_fam_CxxC"/>
    <property type="match status" value="1"/>
</dbReference>
<comment type="caution">
    <text evidence="2">The sequence shown here is derived from an EMBL/GenBank/DDBJ whole genome shotgun (WGS) entry which is preliminary data.</text>
</comment>
<dbReference type="OrthoDB" id="8283437at2"/>
<proteinExistence type="predicted"/>
<keyword evidence="1" id="KW-0732">Signal</keyword>
<keyword evidence="3" id="KW-1185">Reference proteome</keyword>
<reference evidence="2 3" key="1">
    <citation type="submission" date="2015-11" db="EMBL/GenBank/DDBJ databases">
        <title>Draft Genome Sequence of the Strain BR 10423 (Rhizobium sp.) isolated from nodules of Mimosa pudica.</title>
        <authorList>
            <person name="Barauna A.C."/>
            <person name="Zilli J.E."/>
            <person name="Simoes-Araujo J.L."/>
            <person name="Reis V.M."/>
            <person name="James E.K."/>
            <person name="Reis F.B.Jr."/>
            <person name="Rouws L.F."/>
            <person name="Passos S.R."/>
            <person name="Gois S.R."/>
        </authorList>
    </citation>
    <scope>NUCLEOTIDE SEQUENCE [LARGE SCALE GENOMIC DNA]</scope>
    <source>
        <strain evidence="2 3">BR10423</strain>
    </source>
</reference>
<dbReference type="PROSITE" id="PS51257">
    <property type="entry name" value="PROKAR_LIPOPROTEIN"/>
    <property type="match status" value="1"/>
</dbReference>
<evidence type="ECO:0000256" key="1">
    <source>
        <dbReference type="SAM" id="SignalP"/>
    </source>
</evidence>
<feature type="chain" id="PRO_5007137077" description="Lipoprotein" evidence="1">
    <location>
        <begin position="20"/>
        <end position="154"/>
    </location>
</feature>
<feature type="signal peptide" evidence="1">
    <location>
        <begin position="1"/>
        <end position="19"/>
    </location>
</feature>
<name>A0A109JPT2_9HYPH</name>
<protein>
    <recommendedName>
        <fullName evidence="4">Lipoprotein</fullName>
    </recommendedName>
</protein>
<dbReference type="AlphaFoldDB" id="A0A109JPT2"/>
<evidence type="ECO:0008006" key="4">
    <source>
        <dbReference type="Google" id="ProtNLM"/>
    </source>
</evidence>
<evidence type="ECO:0000313" key="3">
    <source>
        <dbReference type="Proteomes" id="UP000068164"/>
    </source>
</evidence>
<gene>
    <name evidence="2" type="ORF">AS026_04655</name>
</gene>
<dbReference type="Proteomes" id="UP000068164">
    <property type="component" value="Unassembled WGS sequence"/>
</dbReference>
<evidence type="ECO:0000313" key="2">
    <source>
        <dbReference type="EMBL" id="KWV52779.1"/>
    </source>
</evidence>
<sequence>MRQVILGAIAVFTAGSACASSIEVVGKDARTNGGSISQESCQTCPPLEKVERKKDYTVPTLAPGALQSSEVRDVNGEKKLYRTEGWMGGSPVVFVTKAPAEPMTAATQPADNIDRASTTAAVVGGDVKPVAAGVAGVPKEQKAPLDVFNFELRP</sequence>
<organism evidence="2 3">
    <name type="scientific">Rhizobium altiplani</name>
    <dbReference type="NCBI Taxonomy" id="1864509"/>
    <lineage>
        <taxon>Bacteria</taxon>
        <taxon>Pseudomonadati</taxon>
        <taxon>Pseudomonadota</taxon>
        <taxon>Alphaproteobacteria</taxon>
        <taxon>Hyphomicrobiales</taxon>
        <taxon>Rhizobiaceae</taxon>
        <taxon>Rhizobium/Agrobacterium group</taxon>
        <taxon>Rhizobium</taxon>
    </lineage>
</organism>
<dbReference type="EMBL" id="LNCD01000070">
    <property type="protein sequence ID" value="KWV52779.1"/>
    <property type="molecule type" value="Genomic_DNA"/>
</dbReference>